<evidence type="ECO:0000313" key="3">
    <source>
        <dbReference type="EMBL" id="MBB5832216.1"/>
    </source>
</evidence>
<dbReference type="AlphaFoldDB" id="A0A841ABK8"/>
<feature type="transmembrane region" description="Helical" evidence="2">
    <location>
        <begin position="63"/>
        <end position="82"/>
    </location>
</feature>
<dbReference type="Proteomes" id="UP000588158">
    <property type="component" value="Unassembled WGS sequence"/>
</dbReference>
<evidence type="ECO:0000256" key="1">
    <source>
        <dbReference type="SAM" id="MobiDB-lite"/>
    </source>
</evidence>
<feature type="compositionally biased region" description="Polar residues" evidence="1">
    <location>
        <begin position="98"/>
        <end position="109"/>
    </location>
</feature>
<keyword evidence="2" id="KW-0812">Transmembrane</keyword>
<evidence type="ECO:0000256" key="2">
    <source>
        <dbReference type="SAM" id="Phobius"/>
    </source>
</evidence>
<proteinExistence type="predicted"/>
<keyword evidence="2" id="KW-0472">Membrane</keyword>
<dbReference type="EMBL" id="JACHLZ010000001">
    <property type="protein sequence ID" value="MBB5832216.1"/>
    <property type="molecule type" value="Genomic_DNA"/>
</dbReference>
<keyword evidence="4" id="KW-1185">Reference proteome</keyword>
<feature type="region of interest" description="Disordered" evidence="1">
    <location>
        <begin position="91"/>
        <end position="115"/>
    </location>
</feature>
<sequence>MSATHASSRATTPRGRGMAGTILRLLIAAALAAAVLTVIHPWVLQADLLPYSLTWMLRPESGFYTLAIALWLLLDVPARLIGWARGSVHPRPGEGAAQDSTAGTASVSGSDVDPEDRTARLAIPGLPFRELGIEHRVEMARALDIPWRDELIHDHQSWTVACLEAAQRRPTDPRR</sequence>
<keyword evidence="2" id="KW-1133">Transmembrane helix</keyword>
<name>A0A841ABK8_9MICO</name>
<feature type="transmembrane region" description="Helical" evidence="2">
    <location>
        <begin position="21"/>
        <end position="43"/>
    </location>
</feature>
<evidence type="ECO:0000313" key="4">
    <source>
        <dbReference type="Proteomes" id="UP000588158"/>
    </source>
</evidence>
<organism evidence="3 4">
    <name type="scientific">Brachybacterium aquaticum</name>
    <dbReference type="NCBI Taxonomy" id="1432564"/>
    <lineage>
        <taxon>Bacteria</taxon>
        <taxon>Bacillati</taxon>
        <taxon>Actinomycetota</taxon>
        <taxon>Actinomycetes</taxon>
        <taxon>Micrococcales</taxon>
        <taxon>Dermabacteraceae</taxon>
        <taxon>Brachybacterium</taxon>
    </lineage>
</organism>
<reference evidence="3 4" key="1">
    <citation type="submission" date="2020-08" db="EMBL/GenBank/DDBJ databases">
        <title>Sequencing the genomes of 1000 actinobacteria strains.</title>
        <authorList>
            <person name="Klenk H.-P."/>
        </authorList>
    </citation>
    <scope>NUCLEOTIDE SEQUENCE [LARGE SCALE GENOMIC DNA]</scope>
    <source>
        <strain evidence="3 4">DSM 28796</strain>
    </source>
</reference>
<accession>A0A841ABK8</accession>
<gene>
    <name evidence="3" type="ORF">HNR70_002029</name>
</gene>
<dbReference type="RefSeq" id="WP_184325576.1">
    <property type="nucleotide sequence ID" value="NZ_JACHLZ010000001.1"/>
</dbReference>
<protein>
    <submittedName>
        <fullName evidence="3">Uncharacterized protein</fullName>
    </submittedName>
</protein>
<comment type="caution">
    <text evidence="3">The sequence shown here is derived from an EMBL/GenBank/DDBJ whole genome shotgun (WGS) entry which is preliminary data.</text>
</comment>